<dbReference type="Proteomes" id="UP000433089">
    <property type="component" value="Unassembled WGS sequence"/>
</dbReference>
<gene>
    <name evidence="1" type="ORF">BACI348_41087</name>
</gene>
<accession>A0A653RWI3</accession>
<evidence type="ECO:0000313" key="2">
    <source>
        <dbReference type="Proteomes" id="UP000433089"/>
    </source>
</evidence>
<sequence length="356" mass="42004">MRDKEVFYKDIEKRAQTIYEGYQYIMKSSLTKDMSISKTQLNFFLRNDRRLGGKAWCKNNIDYIEINTGVIDNFFDYFYDFAEKLNQKFIKNLPFKRDENKGDDGSYSLLLQDENNGGIILNNETIDYNLASLLTVFVSRFILTHELGHLLNGHCKYLNDNNDINYIPMYYINNRTNNISPLDIRTMEMDADAFAATDSFRNLLILYNNFEEKVDAALMIKPIDLFFWWSFAIRSNFLISQRILNDEEYTPDRTHLPSVARFVLILFSIINSVDSGIYKINYRSGDSEEGLLKNIIDGAFYAEKNYNSNFYTDYAMTETMENEKYTNAVLEMQMNWDNLRNKLISFSRLPLYKRKK</sequence>
<dbReference type="AlphaFoldDB" id="A0A653RWI3"/>
<dbReference type="RefSeq" id="WP_159159722.1">
    <property type="nucleotide sequence ID" value="NZ_CP126096.1"/>
</dbReference>
<evidence type="ECO:0000313" key="1">
    <source>
        <dbReference type="EMBL" id="VXB59312.1"/>
    </source>
</evidence>
<proteinExistence type="predicted"/>
<dbReference type="EMBL" id="CABWLH010000009">
    <property type="protein sequence ID" value="VXB59312.1"/>
    <property type="molecule type" value="Genomic_DNA"/>
</dbReference>
<dbReference type="SUPFAM" id="SSF55486">
    <property type="entry name" value="Metalloproteases ('zincins'), catalytic domain"/>
    <property type="match status" value="1"/>
</dbReference>
<organism evidence="1 2">
    <name type="scientific">Bacillus altitudinis</name>
    <dbReference type="NCBI Taxonomy" id="293387"/>
    <lineage>
        <taxon>Bacteria</taxon>
        <taxon>Bacillati</taxon>
        <taxon>Bacillota</taxon>
        <taxon>Bacilli</taxon>
        <taxon>Bacillales</taxon>
        <taxon>Bacillaceae</taxon>
        <taxon>Bacillus</taxon>
    </lineage>
</organism>
<reference evidence="1 2" key="1">
    <citation type="submission" date="2019-10" db="EMBL/GenBank/DDBJ databases">
        <authorList>
            <person name="Karimi E."/>
        </authorList>
    </citation>
    <scope>NUCLEOTIDE SEQUENCE [LARGE SCALE GENOMIC DNA]</scope>
    <source>
        <strain evidence="1">Bacillus sp. 348</strain>
    </source>
</reference>
<protein>
    <submittedName>
        <fullName evidence="1">Uncharacterized protein</fullName>
    </submittedName>
</protein>
<name>A0A653RWI3_BACAB</name>